<reference evidence="2" key="1">
    <citation type="submission" date="2017-01" db="EMBL/GenBank/DDBJ databases">
        <authorList>
            <person name="Varghese N."/>
            <person name="Submissions S."/>
        </authorList>
    </citation>
    <scope>NUCLEOTIDE SEQUENCE [LARGE SCALE GENOMIC DNA]</scope>
    <source>
        <strain evidence="2">3bp</strain>
    </source>
</reference>
<sequence>MNTKTKGIVAGVAGGALLLGAGGTFALWHDDAGVPGGEIRSGLLDVEAQEARWFDVSPDRPDAADLGGEVGPGLRWDVNWLGEERTVWSGVPTEFQRLDTDGAGTGTDGVVGHVIDDLGTWQAVPGDYLLGQTRVTAKTEGDNMRAHLAVHGAGVQSGELAQGLGLKYVVADVDGTVLGEARDVGEPFDLAFEGSGGQELQVFVIAAFPHEIQAQDLMTTQAYLDGLHVTLDQVR</sequence>
<name>A0A1N6W2N7_9MICO</name>
<dbReference type="Proteomes" id="UP000186235">
    <property type="component" value="Unassembled WGS sequence"/>
</dbReference>
<dbReference type="AlphaFoldDB" id="A0A1N6W2N7"/>
<keyword evidence="2" id="KW-1185">Reference proteome</keyword>
<accession>A0A1N6W2N7</accession>
<protein>
    <submittedName>
        <fullName evidence="1">Alternate signal-mediated exported protein, RER_14450 family</fullName>
    </submittedName>
</protein>
<evidence type="ECO:0000313" key="1">
    <source>
        <dbReference type="EMBL" id="SIQ84391.1"/>
    </source>
</evidence>
<dbReference type="NCBIfam" id="TIGR04088">
    <property type="entry name" value="cognate_SipW"/>
    <property type="match status" value="1"/>
</dbReference>
<evidence type="ECO:0000313" key="2">
    <source>
        <dbReference type="Proteomes" id="UP000186235"/>
    </source>
</evidence>
<dbReference type="RefSeq" id="WP_076406649.1">
    <property type="nucleotide sequence ID" value="NZ_FTMI01000009.1"/>
</dbReference>
<proteinExistence type="predicted"/>
<organism evidence="1 2">
    <name type="scientific">Cellulosimicrobium aquatile</name>
    <dbReference type="NCBI Taxonomy" id="1612203"/>
    <lineage>
        <taxon>Bacteria</taxon>
        <taxon>Bacillati</taxon>
        <taxon>Actinomycetota</taxon>
        <taxon>Actinomycetes</taxon>
        <taxon>Micrococcales</taxon>
        <taxon>Promicromonosporaceae</taxon>
        <taxon>Cellulosimicrobium</taxon>
    </lineage>
</organism>
<gene>
    <name evidence="1" type="ORF">SAMN05518682_3802</name>
</gene>
<dbReference type="InterPro" id="IPR023833">
    <property type="entry name" value="Signal_pept_SipW-depend-type"/>
</dbReference>
<dbReference type="EMBL" id="FTMI01000009">
    <property type="protein sequence ID" value="SIQ84391.1"/>
    <property type="molecule type" value="Genomic_DNA"/>
</dbReference>